<keyword evidence="2" id="KW-0285">Flavoprotein</keyword>
<evidence type="ECO:0000256" key="2">
    <source>
        <dbReference type="ARBA" id="ARBA00022630"/>
    </source>
</evidence>
<dbReference type="EMBL" id="UGUV01000002">
    <property type="protein sequence ID" value="SUD49975.1"/>
    <property type="molecule type" value="Genomic_DNA"/>
</dbReference>
<dbReference type="SUPFAM" id="SSF52218">
    <property type="entry name" value="Flavoproteins"/>
    <property type="match status" value="1"/>
</dbReference>
<evidence type="ECO:0000313" key="12">
    <source>
        <dbReference type="Proteomes" id="UP000254084"/>
    </source>
</evidence>
<dbReference type="GeneID" id="83642860"/>
<dbReference type="EMBL" id="JAOCJE010000001">
    <property type="protein sequence ID" value="MDH1338024.1"/>
    <property type="molecule type" value="Genomic_DNA"/>
</dbReference>
<dbReference type="EMBL" id="JAOEET010000020">
    <property type="protein sequence ID" value="MDH0567519.1"/>
    <property type="molecule type" value="Genomic_DNA"/>
</dbReference>
<dbReference type="Proteomes" id="UP000254084">
    <property type="component" value="Unassembled WGS sequence"/>
</dbReference>
<gene>
    <name evidence="9" type="primary">mioC_1</name>
    <name evidence="10" type="synonym">mioC</name>
    <name evidence="7" type="ORF">DBO86_17670</name>
    <name evidence="8" type="ORF">EGJ44_04330</name>
    <name evidence="6" type="ORF">N5J11_01795</name>
    <name evidence="5" type="ORF">N7671_09745</name>
    <name evidence="9" type="ORF">NCTC10692_00360</name>
    <name evidence="10" type="ORF">NCTC10860_01478</name>
</gene>
<evidence type="ECO:0000313" key="10">
    <source>
        <dbReference type="EMBL" id="SUD59208.1"/>
    </source>
</evidence>
<dbReference type="EMBL" id="UGUW01000004">
    <property type="protein sequence ID" value="SUD59208.1"/>
    <property type="molecule type" value="Genomic_DNA"/>
</dbReference>
<keyword evidence="3" id="KW-0288">FMN</keyword>
<organism evidence="9 13">
    <name type="scientific">Ectopseudomonas oleovorans</name>
    <name type="common">Pseudomonas oleovorans</name>
    <dbReference type="NCBI Taxonomy" id="301"/>
    <lineage>
        <taxon>Bacteria</taxon>
        <taxon>Pseudomonadati</taxon>
        <taxon>Pseudomonadota</taxon>
        <taxon>Gammaproteobacteria</taxon>
        <taxon>Pseudomonadales</taxon>
        <taxon>Pseudomonadaceae</taxon>
        <taxon>Ectopseudomonas</taxon>
    </lineage>
</organism>
<keyword evidence="11" id="KW-1185">Reference proteome</keyword>
<dbReference type="AlphaFoldDB" id="A0A061CP53"/>
<evidence type="ECO:0000313" key="6">
    <source>
        <dbReference type="EMBL" id="MDH1338024.1"/>
    </source>
</evidence>
<evidence type="ECO:0000259" key="4">
    <source>
        <dbReference type="PROSITE" id="PS50902"/>
    </source>
</evidence>
<dbReference type="InterPro" id="IPR008254">
    <property type="entry name" value="Flavodoxin/NO_synth"/>
</dbReference>
<protein>
    <submittedName>
        <fullName evidence="9">Flavodoxin</fullName>
    </submittedName>
</protein>
<dbReference type="PANTHER" id="PTHR19384:SF128">
    <property type="entry name" value="NADPH OXIDOREDUCTASE A"/>
    <property type="match status" value="1"/>
</dbReference>
<reference evidence="12 13" key="2">
    <citation type="submission" date="2018-06" db="EMBL/GenBank/DDBJ databases">
        <authorList>
            <consortium name="Pathogen Informatics"/>
            <person name="Doyle S."/>
        </authorList>
    </citation>
    <scope>NUCLEOTIDE SEQUENCE [LARGE SCALE GENOMIC DNA]</scope>
    <source>
        <strain evidence="9 13">NCTC10692</strain>
        <strain evidence="10 12">NCTC10860</strain>
    </source>
</reference>
<reference evidence="7 11" key="1">
    <citation type="submission" date="2018-04" db="EMBL/GenBank/DDBJ databases">
        <title>Pseudomonas sp. nov., isolated from mangrove soil.</title>
        <authorList>
            <person name="Chen C."/>
        </authorList>
    </citation>
    <scope>NUCLEOTIDE SEQUENCE [LARGE SCALE GENOMIC DNA]</scope>
    <source>
        <strain evidence="7 11">JCM 14246</strain>
    </source>
</reference>
<dbReference type="Gene3D" id="3.40.50.360">
    <property type="match status" value="1"/>
</dbReference>
<comment type="cofactor">
    <cofactor evidence="1">
        <name>FMN</name>
        <dbReference type="ChEBI" id="CHEBI:58210"/>
    </cofactor>
</comment>
<feature type="domain" description="Flavodoxin-like" evidence="4">
    <location>
        <begin position="3"/>
        <end position="144"/>
    </location>
</feature>
<proteinExistence type="predicted"/>
<dbReference type="PANTHER" id="PTHR19384">
    <property type="entry name" value="NITRIC OXIDE SYNTHASE-RELATED"/>
    <property type="match status" value="1"/>
</dbReference>
<dbReference type="GO" id="GO:0005829">
    <property type="term" value="C:cytosol"/>
    <property type="evidence" value="ECO:0007669"/>
    <property type="project" value="TreeGrafter"/>
</dbReference>
<accession>A0A2T5PJF3</accession>
<dbReference type="GO" id="GO:0010181">
    <property type="term" value="F:FMN binding"/>
    <property type="evidence" value="ECO:0007669"/>
    <property type="project" value="InterPro"/>
</dbReference>
<dbReference type="GO" id="GO:0050660">
    <property type="term" value="F:flavin adenine dinucleotide binding"/>
    <property type="evidence" value="ECO:0007669"/>
    <property type="project" value="TreeGrafter"/>
</dbReference>
<dbReference type="NCBIfam" id="NF004343">
    <property type="entry name" value="PRK05723.1"/>
    <property type="match status" value="1"/>
</dbReference>
<evidence type="ECO:0000313" key="5">
    <source>
        <dbReference type="EMBL" id="MDH0567519.1"/>
    </source>
</evidence>
<evidence type="ECO:0000256" key="1">
    <source>
        <dbReference type="ARBA" id="ARBA00001917"/>
    </source>
</evidence>
<accession>A0A061CP53</accession>
<evidence type="ECO:0000313" key="13">
    <source>
        <dbReference type="Proteomes" id="UP000255303"/>
    </source>
</evidence>
<dbReference type="Proteomes" id="UP000272833">
    <property type="component" value="Unassembled WGS sequence"/>
</dbReference>
<dbReference type="STRING" id="301.SAMN05216280_101127"/>
<dbReference type="RefSeq" id="WP_003462436.1">
    <property type="nucleotide sequence ID" value="NZ_CAJQNA010000086.1"/>
</dbReference>
<dbReference type="Proteomes" id="UP001159292">
    <property type="component" value="Unassembled WGS sequence"/>
</dbReference>
<evidence type="ECO:0000256" key="3">
    <source>
        <dbReference type="ARBA" id="ARBA00022643"/>
    </source>
</evidence>
<dbReference type="eggNOG" id="COG0716">
    <property type="taxonomic scope" value="Bacteria"/>
</dbReference>
<evidence type="ECO:0000313" key="11">
    <source>
        <dbReference type="Proteomes" id="UP000244052"/>
    </source>
</evidence>
<evidence type="ECO:0000313" key="14">
    <source>
        <dbReference type="Proteomes" id="UP000272833"/>
    </source>
</evidence>
<reference evidence="8 14" key="3">
    <citation type="submission" date="2018-10" db="EMBL/GenBank/DDBJ databases">
        <title>Transmission dynamics of multidrug resistant bacteria on intensive care unit surfaces.</title>
        <authorList>
            <person name="D'Souza A.W."/>
            <person name="Potter R.F."/>
            <person name="Wallace M."/>
            <person name="Shupe A."/>
            <person name="Patel S."/>
            <person name="Sun S."/>
            <person name="Gul D."/>
            <person name="Kwon J.H."/>
            <person name="Andleeb S."/>
            <person name="Burnham C.-A.D."/>
            <person name="Dantas G."/>
        </authorList>
    </citation>
    <scope>NUCLEOTIDE SEQUENCE [LARGE SCALE GENOMIC DNA]</scope>
    <source>
        <strain evidence="8 14">PO_271</strain>
    </source>
</reference>
<evidence type="ECO:0000313" key="8">
    <source>
        <dbReference type="EMBL" id="RRW38331.1"/>
    </source>
</evidence>
<accession>A0A379JN81</accession>
<dbReference type="Pfam" id="PF00258">
    <property type="entry name" value="Flavodoxin_1"/>
    <property type="match status" value="1"/>
</dbReference>
<sequence length="149" mass="16084">MKVAILSGSVYGTAEEVARHAERQLKAAGLDAWHKANVSLEELLAFAPDAFLTVTSTTGMGELPDNLLPLYSEIRDRLPAWSGKPAAVLALGDSSYDTFCGGGELMRELYAELGLREVVEMLRLDSSETVTPETDAEPWLQAFVAALKA</sequence>
<dbReference type="InterPro" id="IPR029039">
    <property type="entry name" value="Flavoprotein-like_sf"/>
</dbReference>
<evidence type="ECO:0000313" key="7">
    <source>
        <dbReference type="EMBL" id="PTU77861.1"/>
    </source>
</evidence>
<dbReference type="PROSITE" id="PS50902">
    <property type="entry name" value="FLAVODOXIN_LIKE"/>
    <property type="match status" value="1"/>
</dbReference>
<dbReference type="Proteomes" id="UP000255303">
    <property type="component" value="Unassembled WGS sequence"/>
</dbReference>
<reference evidence="5" key="4">
    <citation type="submission" date="2022-09" db="EMBL/GenBank/DDBJ databases">
        <title>Intensive care unit water sources are persistently colonized with multi-drug resistant bacteria and are the site of extensive horizontal gene transfer of antibiotic resistance genes.</title>
        <authorList>
            <person name="Diorio-Toth L."/>
        </authorList>
    </citation>
    <scope>NUCLEOTIDE SEQUENCE</scope>
    <source>
        <strain evidence="6">GD03704</strain>
        <strain evidence="5">GD04000</strain>
    </source>
</reference>
<name>A0A061CP53_ECTOL</name>
<evidence type="ECO:0000313" key="9">
    <source>
        <dbReference type="EMBL" id="SUD49975.1"/>
    </source>
</evidence>
<dbReference type="EMBL" id="RHRS01000007">
    <property type="protein sequence ID" value="RRW38331.1"/>
    <property type="molecule type" value="Genomic_DNA"/>
</dbReference>
<dbReference type="GO" id="GO:0016655">
    <property type="term" value="F:oxidoreductase activity, acting on NAD(P)H, quinone or similar compound as acceptor"/>
    <property type="evidence" value="ECO:0007669"/>
    <property type="project" value="UniProtKB-ARBA"/>
</dbReference>
<dbReference type="EMBL" id="QASO01000106">
    <property type="protein sequence ID" value="PTU77861.1"/>
    <property type="molecule type" value="Genomic_DNA"/>
</dbReference>
<dbReference type="Proteomes" id="UP000244052">
    <property type="component" value="Unassembled WGS sequence"/>
</dbReference>
<dbReference type="Proteomes" id="UP001161697">
    <property type="component" value="Unassembled WGS sequence"/>
</dbReference>